<feature type="transmembrane region" description="Helical" evidence="1">
    <location>
        <begin position="373"/>
        <end position="390"/>
    </location>
</feature>
<comment type="caution">
    <text evidence="2">The sequence shown here is derived from an EMBL/GenBank/DDBJ whole genome shotgun (WGS) entry which is preliminary data.</text>
</comment>
<dbReference type="AlphaFoldDB" id="A0AAW8Q575"/>
<feature type="transmembrane region" description="Helical" evidence="1">
    <location>
        <begin position="349"/>
        <end position="366"/>
    </location>
</feature>
<proteinExistence type="predicted"/>
<feature type="transmembrane region" description="Helical" evidence="1">
    <location>
        <begin position="291"/>
        <end position="314"/>
    </location>
</feature>
<keyword evidence="1" id="KW-1133">Transmembrane helix</keyword>
<reference evidence="2" key="1">
    <citation type="submission" date="2023-06" db="EMBL/GenBank/DDBJ databases">
        <title>Genomic Diversity of Vibrio spp. and Metagenomic Analysis of Pathogens in Florida Gulf Coastal Waters Following Hurricane Ian.</title>
        <authorList>
            <person name="Brumfield K.D."/>
        </authorList>
    </citation>
    <scope>NUCLEOTIDE SEQUENCE</scope>
    <source>
        <strain evidence="2">WBS2B-138</strain>
    </source>
</reference>
<feature type="transmembrane region" description="Helical" evidence="1">
    <location>
        <begin position="536"/>
        <end position="561"/>
    </location>
</feature>
<dbReference type="RefSeq" id="WP_311020797.1">
    <property type="nucleotide sequence ID" value="NZ_JAUHGG010000012.1"/>
</dbReference>
<feature type="transmembrane region" description="Helical" evidence="1">
    <location>
        <begin position="30"/>
        <end position="53"/>
    </location>
</feature>
<feature type="transmembrane region" description="Helical" evidence="1">
    <location>
        <begin position="457"/>
        <end position="481"/>
    </location>
</feature>
<gene>
    <name evidence="2" type="ORF">QX249_24285</name>
</gene>
<feature type="transmembrane region" description="Helical" evidence="1">
    <location>
        <begin position="326"/>
        <end position="343"/>
    </location>
</feature>
<evidence type="ECO:0000256" key="1">
    <source>
        <dbReference type="SAM" id="Phobius"/>
    </source>
</evidence>
<feature type="transmembrane region" description="Helical" evidence="1">
    <location>
        <begin position="493"/>
        <end position="516"/>
    </location>
</feature>
<dbReference type="EMBL" id="JAUHGG010000012">
    <property type="protein sequence ID" value="MDS1823767.1"/>
    <property type="molecule type" value="Genomic_DNA"/>
</dbReference>
<feature type="transmembrane region" description="Helical" evidence="1">
    <location>
        <begin position="426"/>
        <end position="445"/>
    </location>
</feature>
<feature type="transmembrane region" description="Helical" evidence="1">
    <location>
        <begin position="396"/>
        <end position="414"/>
    </location>
</feature>
<accession>A0AAW8Q575</accession>
<keyword evidence="1" id="KW-0472">Membrane</keyword>
<feature type="transmembrane region" description="Helical" evidence="1">
    <location>
        <begin position="107"/>
        <end position="124"/>
    </location>
</feature>
<evidence type="ECO:0000313" key="3">
    <source>
        <dbReference type="Proteomes" id="UP001253193"/>
    </source>
</evidence>
<organism evidence="2 3">
    <name type="scientific">Vibrio parahaemolyticus</name>
    <dbReference type="NCBI Taxonomy" id="670"/>
    <lineage>
        <taxon>Bacteria</taxon>
        <taxon>Pseudomonadati</taxon>
        <taxon>Pseudomonadota</taxon>
        <taxon>Gammaproteobacteria</taxon>
        <taxon>Vibrionales</taxon>
        <taxon>Vibrionaceae</taxon>
        <taxon>Vibrio</taxon>
    </lineage>
</organism>
<sequence>MKSVLAFWFFSLAYLLRLVFEPYIISGTSTFTSVAIMFGLFNGLFISFTGIIVSVRGYFRVKYLIMGFLAAILTQELHLMSNLVKLYEYVLVGHLPKPYEEYHVAKHNVYLVFLFISLCIALLFNKFRPNAARKLIIAPMLVLFMGCNFYHYYQFFLFTDQVWAESRDNALSYITEEIQTDNFMSRCKSVDKMICVEWKEGDQFPQEALLPASHILHEVKDAYESGDWDNFNLIYTGSTDHNGYNEYRDGQIDNTFEESFWSSINLFVHQDSGTYRLAIYDHMDMIHVGSATTGVALAIASMLWMSIVLTLLSFHPNKRPRNESKWLLAIVPICLISMLVLCLRPLHESYHYLGLIFAAFYIQTFYKSWRKLLLGAALIALHVMISYLMFTKGDTLYISGLIWVLSLTIGSLWLTQTKSQNTFSAISSKVNIVICLIIPSLFIYLKDIYLIHTHSTIIDLEFLSLGFVIISIAVSTVLFLIEKSKRLVNGEIAIIYTSSLIVGVISLVFLSFVNQYSYEFVNSLNDLVFNNGKIDYSHILVSISHYHALVVTTILTFLKLIHHYLRDRHKNHKIR</sequence>
<evidence type="ECO:0000313" key="2">
    <source>
        <dbReference type="EMBL" id="MDS1823767.1"/>
    </source>
</evidence>
<keyword evidence="1" id="KW-0812">Transmembrane</keyword>
<feature type="transmembrane region" description="Helical" evidence="1">
    <location>
        <begin position="136"/>
        <end position="153"/>
    </location>
</feature>
<name>A0AAW8Q575_VIBPH</name>
<feature type="transmembrane region" description="Helical" evidence="1">
    <location>
        <begin position="65"/>
        <end position="87"/>
    </location>
</feature>
<protein>
    <submittedName>
        <fullName evidence="2">Uncharacterized protein</fullName>
    </submittedName>
</protein>
<dbReference type="Proteomes" id="UP001253193">
    <property type="component" value="Unassembled WGS sequence"/>
</dbReference>